<comment type="subcellular location">
    <subcellularLocation>
        <location evidence="1">Nucleus</location>
    </subcellularLocation>
</comment>
<evidence type="ECO:0000256" key="1">
    <source>
        <dbReference type="ARBA" id="ARBA00004123"/>
    </source>
</evidence>
<dbReference type="Gene3D" id="3.30.160.60">
    <property type="entry name" value="Classic Zinc Finger"/>
    <property type="match status" value="2"/>
</dbReference>
<accession>A0AAU9JKF7</accession>
<sequence>MSFIDRLNLTQSVWFCCIYPNCSNHYNTKFNLKQHIENVHLKLKKYQCKYCQKLLISKQNLKEHLNIHTESTPFKCKICEKSFRQASQLSLHKRTHSENNIIAINQEQTKKRNKQAKDFYTPDVSKLESNFVMTPVLLNLPLIRDRKEFGQRLPAFTSISRKSNPYIIKNKLH</sequence>
<dbReference type="PROSITE" id="PS00028">
    <property type="entry name" value="ZINC_FINGER_C2H2_1"/>
    <property type="match status" value="3"/>
</dbReference>
<evidence type="ECO:0000256" key="3">
    <source>
        <dbReference type="ARBA" id="ARBA00022737"/>
    </source>
</evidence>
<keyword evidence="3" id="KW-0677">Repeat</keyword>
<dbReference type="GO" id="GO:0005634">
    <property type="term" value="C:nucleus"/>
    <property type="evidence" value="ECO:0007669"/>
    <property type="project" value="UniProtKB-SubCell"/>
</dbReference>
<keyword evidence="7" id="KW-0539">Nucleus</keyword>
<reference evidence="10" key="1">
    <citation type="submission" date="2021-09" db="EMBL/GenBank/DDBJ databases">
        <authorList>
            <consortium name="AG Swart"/>
            <person name="Singh M."/>
            <person name="Singh A."/>
            <person name="Seah K."/>
            <person name="Emmerich C."/>
        </authorList>
    </citation>
    <scope>NUCLEOTIDE SEQUENCE</scope>
    <source>
        <strain evidence="10">ATCC30299</strain>
    </source>
</reference>
<protein>
    <recommendedName>
        <fullName evidence="9">C2H2-type domain-containing protein</fullName>
    </recommendedName>
</protein>
<keyword evidence="4 8" id="KW-0863">Zinc-finger</keyword>
<dbReference type="PROSITE" id="PS50157">
    <property type="entry name" value="ZINC_FINGER_C2H2_2"/>
    <property type="match status" value="2"/>
</dbReference>
<dbReference type="InterPro" id="IPR036236">
    <property type="entry name" value="Znf_C2H2_sf"/>
</dbReference>
<dbReference type="Proteomes" id="UP001162131">
    <property type="component" value="Unassembled WGS sequence"/>
</dbReference>
<dbReference type="EMBL" id="CAJZBQ010000043">
    <property type="protein sequence ID" value="CAG9327385.1"/>
    <property type="molecule type" value="Genomic_DNA"/>
</dbReference>
<dbReference type="PANTHER" id="PTHR24379:SF127">
    <property type="entry name" value="BLOODY FINGERS-RELATED"/>
    <property type="match status" value="1"/>
</dbReference>
<dbReference type="FunFam" id="3.30.160.60:FF:001009">
    <property type="entry name" value="Zinc finger protein 26"/>
    <property type="match status" value="1"/>
</dbReference>
<gene>
    <name evidence="10" type="ORF">BSTOLATCC_MIC43424</name>
</gene>
<keyword evidence="2" id="KW-0479">Metal-binding</keyword>
<organism evidence="10 11">
    <name type="scientific">Blepharisma stoltei</name>
    <dbReference type="NCBI Taxonomy" id="1481888"/>
    <lineage>
        <taxon>Eukaryota</taxon>
        <taxon>Sar</taxon>
        <taxon>Alveolata</taxon>
        <taxon>Ciliophora</taxon>
        <taxon>Postciliodesmatophora</taxon>
        <taxon>Heterotrichea</taxon>
        <taxon>Heterotrichida</taxon>
        <taxon>Blepharismidae</taxon>
        <taxon>Blepharisma</taxon>
    </lineage>
</organism>
<feature type="domain" description="C2H2-type" evidence="9">
    <location>
        <begin position="74"/>
        <end position="101"/>
    </location>
</feature>
<evidence type="ECO:0000256" key="5">
    <source>
        <dbReference type="ARBA" id="ARBA00022833"/>
    </source>
</evidence>
<proteinExistence type="predicted"/>
<evidence type="ECO:0000256" key="4">
    <source>
        <dbReference type="ARBA" id="ARBA00022771"/>
    </source>
</evidence>
<evidence type="ECO:0000256" key="7">
    <source>
        <dbReference type="ARBA" id="ARBA00023242"/>
    </source>
</evidence>
<evidence type="ECO:0000313" key="10">
    <source>
        <dbReference type="EMBL" id="CAG9327385.1"/>
    </source>
</evidence>
<dbReference type="PANTHER" id="PTHR24379">
    <property type="entry name" value="KRAB AND ZINC FINGER DOMAIN-CONTAINING"/>
    <property type="match status" value="1"/>
</dbReference>
<name>A0AAU9JKF7_9CILI</name>
<keyword evidence="5" id="KW-0862">Zinc</keyword>
<keyword evidence="11" id="KW-1185">Reference proteome</keyword>
<feature type="domain" description="C2H2-type" evidence="9">
    <location>
        <begin position="46"/>
        <end position="73"/>
    </location>
</feature>
<dbReference type="AlphaFoldDB" id="A0AAU9JKF7"/>
<evidence type="ECO:0000256" key="6">
    <source>
        <dbReference type="ARBA" id="ARBA00023125"/>
    </source>
</evidence>
<evidence type="ECO:0000259" key="9">
    <source>
        <dbReference type="PROSITE" id="PS50157"/>
    </source>
</evidence>
<dbReference type="InterPro" id="IPR013087">
    <property type="entry name" value="Znf_C2H2_type"/>
</dbReference>
<dbReference type="SMART" id="SM00355">
    <property type="entry name" value="ZnF_C2H2"/>
    <property type="match status" value="3"/>
</dbReference>
<dbReference type="Pfam" id="PF00096">
    <property type="entry name" value="zf-C2H2"/>
    <property type="match status" value="2"/>
</dbReference>
<evidence type="ECO:0000256" key="8">
    <source>
        <dbReference type="PROSITE-ProRule" id="PRU00042"/>
    </source>
</evidence>
<dbReference type="GO" id="GO:0000977">
    <property type="term" value="F:RNA polymerase II transcription regulatory region sequence-specific DNA binding"/>
    <property type="evidence" value="ECO:0007669"/>
    <property type="project" value="TreeGrafter"/>
</dbReference>
<comment type="caution">
    <text evidence="10">The sequence shown here is derived from an EMBL/GenBank/DDBJ whole genome shotgun (WGS) entry which is preliminary data.</text>
</comment>
<dbReference type="GO" id="GO:0000981">
    <property type="term" value="F:DNA-binding transcription factor activity, RNA polymerase II-specific"/>
    <property type="evidence" value="ECO:0007669"/>
    <property type="project" value="TreeGrafter"/>
</dbReference>
<keyword evidence="6" id="KW-0238">DNA-binding</keyword>
<dbReference type="SUPFAM" id="SSF57667">
    <property type="entry name" value="beta-beta-alpha zinc fingers"/>
    <property type="match status" value="2"/>
</dbReference>
<evidence type="ECO:0000313" key="11">
    <source>
        <dbReference type="Proteomes" id="UP001162131"/>
    </source>
</evidence>
<evidence type="ECO:0000256" key="2">
    <source>
        <dbReference type="ARBA" id="ARBA00022723"/>
    </source>
</evidence>
<dbReference type="GO" id="GO:0008270">
    <property type="term" value="F:zinc ion binding"/>
    <property type="evidence" value="ECO:0007669"/>
    <property type="project" value="UniProtKB-KW"/>
</dbReference>